<name>A0A7Y6NLS5_9BURK</name>
<keyword evidence="1" id="KW-0472">Membrane</keyword>
<feature type="transmembrane region" description="Helical" evidence="1">
    <location>
        <begin position="777"/>
        <end position="799"/>
    </location>
</feature>
<feature type="transmembrane region" description="Helical" evidence="1">
    <location>
        <begin position="745"/>
        <end position="765"/>
    </location>
</feature>
<sequence length="842" mass="86546">MHTSPTPRRWSRRPALWVWLGFLAVAAGIAARSHYVADLTAFLPTAPTAEQAAMLDQLTSGSAARLVLIGIEGGSAEKRAAASRRLGAELRASGEFDSVNNGDTAPWQAAGEFLFQHRYQLSPAVAAERFTVEGLRAAIDETVSLLGTPAGSMIKPILFRDPTGETARMAEAMLPERGPASVGGVWASRTTERAVLVAVTHAEGSDIDGQERALGAVNMRFAALGDPELRLVVTGPASFAVSSRARIKSEVERLAIAGSVLVVALLLVAFGTLRSLAIAVLPVASGVLAGISAVSLGFGQVHGMTLGFGTTLIGEAVDYAIYYLIQARRRPAGGTAISAAANGTPASASSEPATITRATPYGAPAGGPAASTAPAPSDSAETGAAHWIRDSWPTVRLGLLTSICGFAALIFAGFPGLAQLGVFSVAGLAAAALTTRFVFPVLAPNGAPGTALRARLGHLTGRATAALPRARVPCLVLTALAVVALVLLPSPWRGELSGLSPVSPAEIERDAELRADVGAADAGTLVVLSAASEAAALAAAEAAGRRLDRLVEAGALQGYDSPARMLPSPQTQRQRLAALPDAATLRERLAQATVDGPIAAARLEPFIADVDAARRLAPLDRAAIEQTPLRTAVDAMLIGGHDGKPWRALLSLHAPPRGIDTAAVRKALADVPGAQIVDTKRELDAIYAGYLQRALLQAGVGAVAVLALLALYLRSWRRLVGIAQPIGAAVLIVLAVLTASGVALGILHLVGLLLVVAIGSNYALFFDSLRETGSADADTLASLLLANLTAVTSFVLLALSSMPVLKAIGLVVAPGTFACLLLSAAFVHERAAPAATRAGERA</sequence>
<feature type="transmembrane region" description="Helical" evidence="1">
    <location>
        <begin position="420"/>
        <end position="443"/>
    </location>
</feature>
<organism evidence="2 3">
    <name type="scientific">Piscinibacter koreensis</name>
    <dbReference type="NCBI Taxonomy" id="2742824"/>
    <lineage>
        <taxon>Bacteria</taxon>
        <taxon>Pseudomonadati</taxon>
        <taxon>Pseudomonadota</taxon>
        <taxon>Betaproteobacteria</taxon>
        <taxon>Burkholderiales</taxon>
        <taxon>Sphaerotilaceae</taxon>
        <taxon>Piscinibacter</taxon>
    </lineage>
</organism>
<feature type="transmembrane region" description="Helical" evidence="1">
    <location>
        <begin position="254"/>
        <end position="273"/>
    </location>
</feature>
<dbReference type="RefSeq" id="WP_176067320.1">
    <property type="nucleotide sequence ID" value="NZ_JABWMJ010000002.1"/>
</dbReference>
<feature type="transmembrane region" description="Helical" evidence="1">
    <location>
        <begin position="472"/>
        <end position="492"/>
    </location>
</feature>
<protein>
    <submittedName>
        <fullName evidence="2">Transporter</fullName>
    </submittedName>
</protein>
<dbReference type="PANTHER" id="PTHR33406:SF13">
    <property type="entry name" value="MEMBRANE PROTEIN YDFJ"/>
    <property type="match status" value="1"/>
</dbReference>
<dbReference type="AlphaFoldDB" id="A0A7Y6NLS5"/>
<feature type="transmembrane region" description="Helical" evidence="1">
    <location>
        <begin position="719"/>
        <end position="739"/>
    </location>
</feature>
<comment type="caution">
    <text evidence="2">The sequence shown here is derived from an EMBL/GenBank/DDBJ whole genome shotgun (WGS) entry which is preliminary data.</text>
</comment>
<feature type="transmembrane region" description="Helical" evidence="1">
    <location>
        <begin position="397"/>
        <end position="414"/>
    </location>
</feature>
<feature type="transmembrane region" description="Helical" evidence="1">
    <location>
        <begin position="805"/>
        <end position="827"/>
    </location>
</feature>
<keyword evidence="1" id="KW-0812">Transmembrane</keyword>
<evidence type="ECO:0000313" key="2">
    <source>
        <dbReference type="EMBL" id="NUZ05456.1"/>
    </source>
</evidence>
<dbReference type="Proteomes" id="UP000529637">
    <property type="component" value="Unassembled WGS sequence"/>
</dbReference>
<accession>A0A7Y6NLS5</accession>
<evidence type="ECO:0000256" key="1">
    <source>
        <dbReference type="SAM" id="Phobius"/>
    </source>
</evidence>
<dbReference type="InterPro" id="IPR050545">
    <property type="entry name" value="Mycobact_MmpL"/>
</dbReference>
<feature type="transmembrane region" description="Helical" evidence="1">
    <location>
        <begin position="280"/>
        <end position="298"/>
    </location>
</feature>
<keyword evidence="3" id="KW-1185">Reference proteome</keyword>
<evidence type="ECO:0000313" key="3">
    <source>
        <dbReference type="Proteomes" id="UP000529637"/>
    </source>
</evidence>
<dbReference type="GO" id="GO:0005886">
    <property type="term" value="C:plasma membrane"/>
    <property type="evidence" value="ECO:0007669"/>
    <property type="project" value="TreeGrafter"/>
</dbReference>
<dbReference type="EMBL" id="JABWMJ010000002">
    <property type="protein sequence ID" value="NUZ05456.1"/>
    <property type="molecule type" value="Genomic_DNA"/>
</dbReference>
<gene>
    <name evidence="2" type="ORF">HQN59_06735</name>
</gene>
<dbReference type="PANTHER" id="PTHR33406">
    <property type="entry name" value="MEMBRANE PROTEIN MJ1562-RELATED"/>
    <property type="match status" value="1"/>
</dbReference>
<feature type="transmembrane region" description="Helical" evidence="1">
    <location>
        <begin position="694"/>
        <end position="712"/>
    </location>
</feature>
<reference evidence="2 3" key="1">
    <citation type="submission" date="2020-06" db="EMBL/GenBank/DDBJ databases">
        <title>Schlegella sp. ID0723 isolated from air conditioner.</title>
        <authorList>
            <person name="Kim D.Y."/>
            <person name="Kim D.-U."/>
        </authorList>
    </citation>
    <scope>NUCLEOTIDE SEQUENCE [LARGE SCALE GENOMIC DNA]</scope>
    <source>
        <strain evidence="2 3">ID0723</strain>
    </source>
</reference>
<dbReference type="Gene3D" id="1.20.1640.10">
    <property type="entry name" value="Multidrug efflux transporter AcrB transmembrane domain"/>
    <property type="match status" value="2"/>
</dbReference>
<proteinExistence type="predicted"/>
<dbReference type="SUPFAM" id="SSF82866">
    <property type="entry name" value="Multidrug efflux transporter AcrB transmembrane domain"/>
    <property type="match status" value="2"/>
</dbReference>
<keyword evidence="1" id="KW-1133">Transmembrane helix</keyword>